<dbReference type="Pfam" id="PF00702">
    <property type="entry name" value="Hydrolase"/>
    <property type="match status" value="1"/>
</dbReference>
<dbReference type="NCBIfam" id="TIGR01509">
    <property type="entry name" value="HAD-SF-IA-v3"/>
    <property type="match status" value="1"/>
</dbReference>
<dbReference type="InterPro" id="IPR023198">
    <property type="entry name" value="PGP-like_dom2"/>
</dbReference>
<dbReference type="InterPro" id="IPR036412">
    <property type="entry name" value="HAD-like_sf"/>
</dbReference>
<evidence type="ECO:0000313" key="1">
    <source>
        <dbReference type="EMBL" id="MPL67776.1"/>
    </source>
</evidence>
<gene>
    <name evidence="1" type="primary">yihX_1</name>
    <name evidence="1" type="ORF">SDC9_13479</name>
</gene>
<protein>
    <submittedName>
        <fullName evidence="1">Alpha-D-glucose 1-phosphate phosphatase YihX</fullName>
        <ecNumber evidence="1">3.1.3.10</ecNumber>
    </submittedName>
</protein>
<accession>A0A644TLE6</accession>
<proteinExistence type="predicted"/>
<dbReference type="SUPFAM" id="SSF56784">
    <property type="entry name" value="HAD-like"/>
    <property type="match status" value="1"/>
</dbReference>
<dbReference type="Gene3D" id="3.40.50.1000">
    <property type="entry name" value="HAD superfamily/HAD-like"/>
    <property type="match status" value="1"/>
</dbReference>
<name>A0A644TLE6_9ZZZZ</name>
<dbReference type="InterPro" id="IPR006439">
    <property type="entry name" value="HAD-SF_hydro_IA"/>
</dbReference>
<dbReference type="EC" id="3.1.3.10" evidence="1"/>
<keyword evidence="1" id="KW-0378">Hydrolase</keyword>
<dbReference type="PANTHER" id="PTHR43611">
    <property type="entry name" value="ALPHA-D-GLUCOSE 1-PHOSPHATE PHOSPHATASE"/>
    <property type="match status" value="1"/>
</dbReference>
<dbReference type="PANTHER" id="PTHR43611:SF3">
    <property type="entry name" value="FLAVIN MONONUCLEOTIDE HYDROLASE 1, CHLOROPLATIC"/>
    <property type="match status" value="1"/>
</dbReference>
<dbReference type="InterPro" id="IPR023214">
    <property type="entry name" value="HAD_sf"/>
</dbReference>
<dbReference type="Gene3D" id="1.10.150.240">
    <property type="entry name" value="Putative phosphatase, domain 2"/>
    <property type="match status" value="1"/>
</dbReference>
<reference evidence="1" key="1">
    <citation type="submission" date="2019-08" db="EMBL/GenBank/DDBJ databases">
        <authorList>
            <person name="Kucharzyk K."/>
            <person name="Murdoch R.W."/>
            <person name="Higgins S."/>
            <person name="Loffler F."/>
        </authorList>
    </citation>
    <scope>NUCLEOTIDE SEQUENCE</scope>
</reference>
<dbReference type="CDD" id="cd02603">
    <property type="entry name" value="HAD_sEH-N_like"/>
    <property type="match status" value="1"/>
</dbReference>
<dbReference type="EMBL" id="VSSQ01000038">
    <property type="protein sequence ID" value="MPL67776.1"/>
    <property type="molecule type" value="Genomic_DNA"/>
</dbReference>
<dbReference type="SFLD" id="SFLDS00003">
    <property type="entry name" value="Haloacid_Dehalogenase"/>
    <property type="match status" value="1"/>
</dbReference>
<dbReference type="GO" id="GO:0008877">
    <property type="term" value="F:glucose-1-phosphatase activity"/>
    <property type="evidence" value="ECO:0007669"/>
    <property type="project" value="UniProtKB-EC"/>
</dbReference>
<sequence length="212" mass="24016">MKSEIATVIFDCGQVITHRQNKDIARAMADLLGIPWEDFPRAYVSVRGEYDRGSLDALTYWGMVAAPYGKPVDRELAGQLAVLDMDSWFSINIEVVDTIIRLKNEGYRLLMLSNMNWEGKERMFGPARIAQDRDWIAAFDEILLSCDLGLIKPEPEIYRICLEKARAEPERCLFIDDMPGNIAAAQAAGMRTILFREGMPLGTMLAERYGLF</sequence>
<organism evidence="1">
    <name type="scientific">bioreactor metagenome</name>
    <dbReference type="NCBI Taxonomy" id="1076179"/>
    <lineage>
        <taxon>unclassified sequences</taxon>
        <taxon>metagenomes</taxon>
        <taxon>ecological metagenomes</taxon>
    </lineage>
</organism>
<comment type="caution">
    <text evidence="1">The sequence shown here is derived from an EMBL/GenBank/DDBJ whole genome shotgun (WGS) entry which is preliminary data.</text>
</comment>
<dbReference type="AlphaFoldDB" id="A0A644TLE6"/>
<dbReference type="SFLD" id="SFLDG01129">
    <property type="entry name" value="C1.5:_HAD__Beta-PGM__Phosphata"/>
    <property type="match status" value="1"/>
</dbReference>